<evidence type="ECO:0000256" key="2">
    <source>
        <dbReference type="ARBA" id="ARBA00004158"/>
    </source>
</evidence>
<keyword evidence="15" id="KW-0732">Signal</keyword>
<dbReference type="FunFam" id="4.10.400.10:FF:000045">
    <property type="entry name" value="Low-density lipoprotein receptor-related protein 2"/>
    <property type="match status" value="1"/>
</dbReference>
<evidence type="ECO:0000259" key="32">
    <source>
        <dbReference type="PROSITE" id="PS50853"/>
    </source>
</evidence>
<feature type="repeat" description="LDL-receptor class B" evidence="29">
    <location>
        <begin position="928"/>
        <end position="972"/>
    </location>
</feature>
<feature type="disulfide bond" evidence="28">
    <location>
        <begin position="1131"/>
        <end position="1146"/>
    </location>
</feature>
<dbReference type="Pfam" id="PF15902">
    <property type="entry name" value="Sortilin-Vps10"/>
    <property type="match status" value="1"/>
</dbReference>
<evidence type="ECO:0000256" key="13">
    <source>
        <dbReference type="ARBA" id="ARBA00022583"/>
    </source>
</evidence>
<dbReference type="InterPro" id="IPR000033">
    <property type="entry name" value="LDLR_classB_rpt"/>
</dbReference>
<dbReference type="Gene3D" id="3.30.60.270">
    <property type="match status" value="1"/>
</dbReference>
<comment type="caution">
    <text evidence="28">Lacks conserved residue(s) required for the propagation of feature annotation.</text>
</comment>
<dbReference type="InterPro" id="IPR050310">
    <property type="entry name" value="VPS10-sortilin"/>
</dbReference>
<organism evidence="33 34">
    <name type="scientific">Diatraea saccharalis</name>
    <name type="common">sugarcane borer</name>
    <dbReference type="NCBI Taxonomy" id="40085"/>
    <lineage>
        <taxon>Eukaryota</taxon>
        <taxon>Metazoa</taxon>
        <taxon>Ecdysozoa</taxon>
        <taxon>Arthropoda</taxon>
        <taxon>Hexapoda</taxon>
        <taxon>Insecta</taxon>
        <taxon>Pterygota</taxon>
        <taxon>Neoptera</taxon>
        <taxon>Endopterygota</taxon>
        <taxon>Lepidoptera</taxon>
        <taxon>Glossata</taxon>
        <taxon>Ditrysia</taxon>
        <taxon>Pyraloidea</taxon>
        <taxon>Crambidae</taxon>
        <taxon>Crambinae</taxon>
        <taxon>Diatraea</taxon>
    </lineage>
</organism>
<keyword evidence="24" id="KW-0325">Glycoprotein</keyword>
<feature type="disulfide bond" evidence="28">
    <location>
        <begin position="1076"/>
        <end position="1088"/>
    </location>
</feature>
<evidence type="ECO:0000256" key="27">
    <source>
        <dbReference type="ARBA" id="ARBA00032450"/>
    </source>
</evidence>
<dbReference type="GO" id="GO:0032585">
    <property type="term" value="C:multivesicular body membrane"/>
    <property type="evidence" value="ECO:0007669"/>
    <property type="project" value="UniProtKB-SubCell"/>
</dbReference>
<keyword evidence="13" id="KW-0254">Endocytosis</keyword>
<feature type="disulfide bond" evidence="28">
    <location>
        <begin position="1083"/>
        <end position="1101"/>
    </location>
</feature>
<feature type="disulfide bond" evidence="28">
    <location>
        <begin position="1158"/>
        <end position="1176"/>
    </location>
</feature>
<dbReference type="SUPFAM" id="SSF49265">
    <property type="entry name" value="Fibronectin type III"/>
    <property type="match status" value="2"/>
</dbReference>
<feature type="domain" description="Fibronectin type-III" evidence="32">
    <location>
        <begin position="1694"/>
        <end position="1783"/>
    </location>
</feature>
<evidence type="ECO:0000256" key="1">
    <source>
        <dbReference type="ARBA" id="ARBA00004115"/>
    </source>
</evidence>
<dbReference type="Pfam" id="PF15901">
    <property type="entry name" value="Sortilin_C"/>
    <property type="match status" value="1"/>
</dbReference>
<evidence type="ECO:0000256" key="17">
    <source>
        <dbReference type="ARBA" id="ARBA00022753"/>
    </source>
</evidence>
<evidence type="ECO:0000256" key="3">
    <source>
        <dbReference type="ARBA" id="ARBA00004212"/>
    </source>
</evidence>
<dbReference type="InterPro" id="IPR006581">
    <property type="entry name" value="VPS10"/>
</dbReference>
<feature type="disulfide bond" evidence="28">
    <location>
        <begin position="1365"/>
        <end position="1383"/>
    </location>
</feature>
<evidence type="ECO:0000256" key="6">
    <source>
        <dbReference type="ARBA" id="ARBA00004480"/>
    </source>
</evidence>
<evidence type="ECO:0000256" key="28">
    <source>
        <dbReference type="PROSITE-ProRule" id="PRU00124"/>
    </source>
</evidence>
<feature type="region of interest" description="Disordered" evidence="30">
    <location>
        <begin position="2136"/>
        <end position="2166"/>
    </location>
</feature>
<dbReference type="PROSITE" id="PS50068">
    <property type="entry name" value="LDLRA_2"/>
    <property type="match status" value="9"/>
</dbReference>
<evidence type="ECO:0000256" key="5">
    <source>
        <dbReference type="ARBA" id="ARBA00004393"/>
    </source>
</evidence>
<dbReference type="SMART" id="SM00602">
    <property type="entry name" value="VPS10"/>
    <property type="match status" value="1"/>
</dbReference>
<dbReference type="SMART" id="SM00192">
    <property type="entry name" value="LDLa"/>
    <property type="match status" value="9"/>
</dbReference>
<dbReference type="CDD" id="cd00063">
    <property type="entry name" value="FN3"/>
    <property type="match status" value="2"/>
</dbReference>
<keyword evidence="12" id="KW-0245">EGF-like domain</keyword>
<evidence type="ECO:0000256" key="22">
    <source>
        <dbReference type="ARBA" id="ARBA00023157"/>
    </source>
</evidence>
<evidence type="ECO:0000256" key="7">
    <source>
        <dbReference type="ARBA" id="ARBA00004545"/>
    </source>
</evidence>
<dbReference type="Pfam" id="PF00058">
    <property type="entry name" value="Ldl_recept_b"/>
    <property type="match status" value="2"/>
</dbReference>
<keyword evidence="16" id="KW-0677">Repeat</keyword>
<feature type="disulfide bond" evidence="28">
    <location>
        <begin position="1151"/>
        <end position="1163"/>
    </location>
</feature>
<feature type="disulfide bond" evidence="28">
    <location>
        <begin position="1358"/>
        <end position="1370"/>
    </location>
</feature>
<keyword evidence="21 31" id="KW-0472">Membrane</keyword>
<feature type="transmembrane region" description="Helical" evidence="31">
    <location>
        <begin position="2091"/>
        <end position="2114"/>
    </location>
</feature>
<dbReference type="InterPro" id="IPR011042">
    <property type="entry name" value="6-blade_b-propeller_TolB-like"/>
</dbReference>
<evidence type="ECO:0000313" key="34">
    <source>
        <dbReference type="Proteomes" id="UP001153714"/>
    </source>
</evidence>
<comment type="similarity">
    <text evidence="8">Belongs to the VPS10-related sortilin family. SORL1 subfamily.</text>
</comment>
<dbReference type="InterPro" id="IPR000742">
    <property type="entry name" value="EGF"/>
</dbReference>
<evidence type="ECO:0000256" key="16">
    <source>
        <dbReference type="ARBA" id="ARBA00022737"/>
    </source>
</evidence>
<feature type="disulfide bond" evidence="28">
    <location>
        <begin position="1310"/>
        <end position="1328"/>
    </location>
</feature>
<dbReference type="GO" id="GO:0005789">
    <property type="term" value="C:endoplasmic reticulum membrane"/>
    <property type="evidence" value="ECO:0007669"/>
    <property type="project" value="UniProtKB-SubCell"/>
</dbReference>
<dbReference type="FunFam" id="4.10.400.10:FF:000113">
    <property type="entry name" value="Low-density lipoprotein receptor-related protein 8"/>
    <property type="match status" value="1"/>
</dbReference>
<feature type="domain" description="Fibronectin type-III" evidence="32">
    <location>
        <begin position="1595"/>
        <end position="1689"/>
    </location>
</feature>
<dbReference type="Pfam" id="PF00041">
    <property type="entry name" value="fn3"/>
    <property type="match status" value="1"/>
</dbReference>
<dbReference type="CDD" id="cd00112">
    <property type="entry name" value="LDLa"/>
    <property type="match status" value="9"/>
</dbReference>
<gene>
    <name evidence="33" type="ORF">DIATSA_LOCUS6171</name>
</gene>
<dbReference type="Gene3D" id="2.60.40.10">
    <property type="entry name" value="Immunoglobulins"/>
    <property type="match status" value="3"/>
</dbReference>
<dbReference type="GO" id="GO:0031901">
    <property type="term" value="C:early endosome membrane"/>
    <property type="evidence" value="ECO:0007669"/>
    <property type="project" value="UniProtKB-SubCell"/>
</dbReference>
<keyword evidence="10" id="KW-0813">Transport</keyword>
<evidence type="ECO:0000256" key="11">
    <source>
        <dbReference type="ARBA" id="ARBA00022475"/>
    </source>
</evidence>
<evidence type="ECO:0000256" key="26">
    <source>
        <dbReference type="ARBA" id="ARBA00029896"/>
    </source>
</evidence>
<dbReference type="FunFam" id="3.30.60.270:FF:000002">
    <property type="entry name" value="Sortilin-related receptor isoform A"/>
    <property type="match status" value="1"/>
</dbReference>
<evidence type="ECO:0000256" key="4">
    <source>
        <dbReference type="ARBA" id="ARBA00004251"/>
    </source>
</evidence>
<dbReference type="PROSITE" id="PS01209">
    <property type="entry name" value="LDLRA_1"/>
    <property type="match status" value="3"/>
</dbReference>
<keyword evidence="19 31" id="KW-1133">Transmembrane helix</keyword>
<feature type="compositionally biased region" description="Basic and acidic residues" evidence="30">
    <location>
        <begin position="54"/>
        <end position="68"/>
    </location>
</feature>
<keyword evidence="23" id="KW-0675">Receptor</keyword>
<evidence type="ECO:0000256" key="20">
    <source>
        <dbReference type="ARBA" id="ARBA00023034"/>
    </source>
</evidence>
<dbReference type="InterPro" id="IPR002172">
    <property type="entry name" value="LDrepeatLR_classA_rpt"/>
</dbReference>
<dbReference type="Gene3D" id="4.10.400.10">
    <property type="entry name" value="Low-density Lipoprotein Receptor"/>
    <property type="match status" value="9"/>
</dbReference>
<dbReference type="InterPro" id="IPR036116">
    <property type="entry name" value="FN3_sf"/>
</dbReference>
<feature type="disulfide bond" evidence="28">
    <location>
        <begin position="1119"/>
        <end position="1137"/>
    </location>
</feature>
<evidence type="ECO:0000256" key="31">
    <source>
        <dbReference type="SAM" id="Phobius"/>
    </source>
</evidence>
<name>A0A9P0C8E0_9NEOP</name>
<keyword evidence="11" id="KW-1003">Cell membrane</keyword>
<dbReference type="PRINTS" id="PR00261">
    <property type="entry name" value="LDLRECEPTOR"/>
</dbReference>
<evidence type="ECO:0000256" key="25">
    <source>
        <dbReference type="ARBA" id="ARBA00023329"/>
    </source>
</evidence>
<dbReference type="GO" id="GO:0005794">
    <property type="term" value="C:Golgi apparatus"/>
    <property type="evidence" value="ECO:0007669"/>
    <property type="project" value="UniProtKB-SubCell"/>
</dbReference>
<feature type="disulfide bond" evidence="28">
    <location>
        <begin position="1244"/>
        <end position="1256"/>
    </location>
</feature>
<evidence type="ECO:0000256" key="29">
    <source>
        <dbReference type="PROSITE-ProRule" id="PRU00461"/>
    </source>
</evidence>
<dbReference type="SMART" id="SM00060">
    <property type="entry name" value="FN3"/>
    <property type="match status" value="5"/>
</dbReference>
<dbReference type="GO" id="GO:0005886">
    <property type="term" value="C:plasma membrane"/>
    <property type="evidence" value="ECO:0007669"/>
    <property type="project" value="UniProtKB-SubCell"/>
</dbReference>
<keyword evidence="17" id="KW-0967">Endosome</keyword>
<dbReference type="PANTHER" id="PTHR12106">
    <property type="entry name" value="SORTILIN RELATED"/>
    <property type="match status" value="1"/>
</dbReference>
<keyword evidence="25" id="KW-0968">Cytoplasmic vesicle</keyword>
<evidence type="ECO:0000256" key="12">
    <source>
        <dbReference type="ARBA" id="ARBA00022536"/>
    </source>
</evidence>
<feature type="disulfide bond" evidence="28">
    <location>
        <begin position="1322"/>
        <end position="1337"/>
    </location>
</feature>
<evidence type="ECO:0000256" key="15">
    <source>
        <dbReference type="ARBA" id="ARBA00022729"/>
    </source>
</evidence>
<accession>A0A9P0C8E0</accession>
<dbReference type="InterPro" id="IPR036055">
    <property type="entry name" value="LDL_receptor-like_sf"/>
</dbReference>
<feature type="repeat" description="LDL-receptor class B" evidence="29">
    <location>
        <begin position="882"/>
        <end position="927"/>
    </location>
</feature>
<keyword evidence="22 28" id="KW-1015">Disulfide bond</keyword>
<dbReference type="InterPro" id="IPR015943">
    <property type="entry name" value="WD40/YVTN_repeat-like_dom_sf"/>
</dbReference>
<dbReference type="GO" id="GO:0006897">
    <property type="term" value="P:endocytosis"/>
    <property type="evidence" value="ECO:0007669"/>
    <property type="project" value="UniProtKB-KW"/>
</dbReference>
<feature type="disulfide bond" evidence="28">
    <location>
        <begin position="1425"/>
        <end position="1440"/>
    </location>
</feature>
<dbReference type="PROSITE" id="PS50853">
    <property type="entry name" value="FN3"/>
    <property type="match status" value="2"/>
</dbReference>
<evidence type="ECO:0000256" key="10">
    <source>
        <dbReference type="ARBA" id="ARBA00022448"/>
    </source>
</evidence>
<evidence type="ECO:0000256" key="9">
    <source>
        <dbReference type="ARBA" id="ARBA00013467"/>
    </source>
</evidence>
<dbReference type="InterPro" id="IPR031777">
    <property type="entry name" value="Sortilin_C"/>
</dbReference>
<feature type="disulfide bond" evidence="28">
    <location>
        <begin position="1251"/>
        <end position="1269"/>
    </location>
</feature>
<sequence length="2166" mass="243041">MLVTFGRRVSILIFVYIISSVYCLHRYGTPGDTLYVAEEKQNSQKVTVINRFEDNENHSQLERRKRDAVPTPTPAAQKNISTWTTHLNDSHQQLMVHWVGEGSNVIICLARDSSPRAKGGISPSALFISYDYGKNFTNKTESFRLGNAPDSGYAQLDKFFNHPKYPEFCVFVDSTNKKLYYTSDNGRNIHRSDLTFHPSELAFDEEFPDKYVILDKVDTNRKLYLTLDGGKTFKMIHGFVKTFFWSSGPGFSKVFYLERWKPDRTSTVFSASDPTDLNNANVLFEDATDFQIKGDFMFATKQSKERNTLNLYISHQRGPFYKAEFQTELDLRKFHIADVTDKRIFVSVMHTETLANLFVSEINNNFSQYNFVLSLEQILCYFPDGNWKDSFLEDVTEDPFTDLYRVEGLKGVYIASRVNSTTLVTNIGPEHLVSMITFDHGVTWSLINPPTEDENGNRLNCYMNYSCSLHLCQKFSQLYPVTRSASIMSSKSAPGIIMATGVMGKSLKGIPGVYLSRDAGLTWKRILKDYYFFNYGDHGGVLVAVKYFKSRGETRRILYSTNEGIEWNSYQFNDDDLRIYGLMTEPGENTTTFTMFGSANDQHQWIIITIDLRNTFARNCTSEDYKFWSPSALNSSVSCVLGVRETYQRRFAHTNCYNGIDYDRPVKKEICECSRRDFECDFGFMRQGSECVRNKSSSYDPYAIPANCKPGNFYKRTKGYRKIDGDICYSSSYLPYLPERIPCPIEEPTEFLLIALREKIARIDLTDNTTLIPVTDQKNIVAIEFDMKNNCIYWADIEADKISRQCYNNGTTQEIVVDTDLASIEGMALDWISNVLFFVDGMRKKIEAVRTDLTNAGRMRRTILDSKVLSKPRGITVHPKAGYLFWTDWDRLHPSISRSNLDGSQVKKLFGKPIVQWPNGITIDQMSERIYWVDAMEDYIASADLNGQYFKRILWNDETVTHPFAVAVLKDKMYWDDWKAKSIFVADKNTGMDILTVNDSFTGLMDLKVFAHFMQQGTNACTNNTKCDSLCLGMPGGGHSCLCPDGFTMVNGKCMCPNGEQPAANFTCPKKPGLTCGPDQFTCKNGLCITSTWRCDGNNDCGDLSDEVGCLCTPPMIPCDDTRCYLPHWKCDGDIDCADMSDEKDCDHHNCSENQFQCANGHCIEKRWVCDGDNDCRDGSDERNCTLTPIIPIEGGSLNCSADSFACNNDSSRHCIPNSWVCDGERDCFGGEDEKDEKCKHSTCAPYMFRCPSGKCIFKSWMCDGENDCGDAEESDEKNCTANTNTKLIPRPTTEKIDFPMNCLDWMFRCDNGNCLPYWWRCDGIDDCGDHSDEMGCGVITTETTPAPPDHPMKKNKCGKSQFTCSPGVCIPLSWVCDRREDCTDGSDEVGCERQTRPPSGGHACAPDESQCSDGRGCVKDEHICDGVAHCADGSDEALCNPIGHKPSVTCSGTDWFLCDDGALCIPRVKVCDGQQNCYDETDESNCTNTDSHPAQQLISIGVDHSSLNSTSFLVSCWMPQQKMVTYSFLPSIAKVSDGVWKNMTWSNDSIYRFTGLDPYTNYNVTFYIKDSKSNRTYASMKFENTTTGEGVPSPPQRLTVRQLIGSRVQLLWDPPKNPNGVIQYYTVYYAPPLPPIQNNIPAIDKKTVAVTIKGYFKPLNNYSFWVTATNNAFTSNSSEVSYITFENSGDVDDLANVSLSRPTPTSVFLSWHKIRGVEGYKVQIRLPPNYAKREVVDTKDCNVTLNDLPPGVSMFIDIRAYKGPVVGVPFTIPTNTSGVPDETLNLTAKLLKDRAASVQLSWLPPTGERYKNKTLSYEVHYTNVVSGVRYGELVNDTKIETAQTSIQVDGLNFCQSYVFTVGLLGGPLSRFAEILIREDPKAPVKNLHADYDEKTKKLNIQWNANCDYLSDPVTYLLDVTELTQDKTSSYELLPTKNAALSHVIENVPLGGRFNICVQSTVSGSASRCVRARSGAAAGPRGVVAWRAPTGHVVVRWQDIEKHQQQHNNNKYQVIVSQKEIPEDLTRPTDDMKTAVAEFSPVLMTSPEGATGPLYVAVRELTADGYYGDLSEVHTLDMAGAEAETASATSAVWWGVGGAAIVAIALGGALLHALMRHRRLARSFLRFTAHTPRYDSRRGQATIGDHDDDDVPPIQGFSDDEPLVIA</sequence>
<evidence type="ECO:0000256" key="14">
    <source>
        <dbReference type="ARBA" id="ARBA00022692"/>
    </source>
</evidence>
<evidence type="ECO:0000256" key="21">
    <source>
        <dbReference type="ARBA" id="ARBA00023136"/>
    </source>
</evidence>
<feature type="disulfide bond" evidence="28">
    <location>
        <begin position="1303"/>
        <end position="1315"/>
    </location>
</feature>
<feature type="disulfide bond" evidence="28">
    <location>
        <begin position="1095"/>
        <end position="1110"/>
    </location>
</feature>
<keyword evidence="20" id="KW-0333">Golgi apparatus</keyword>
<comment type="subcellular location">
    <subcellularLocation>
        <location evidence="4">Cell membrane</location>
        <topology evidence="4">Single-pass type I membrane protein</topology>
    </subcellularLocation>
    <subcellularLocation>
        <location evidence="3">Cytoplasmic vesicle</location>
        <location evidence="3">Secretory vesicle membrane</location>
        <topology evidence="3">Single-pass type I membrane protein</topology>
    </subcellularLocation>
    <subcellularLocation>
        <location evidence="2">Early endosome membrane</location>
        <topology evidence="2">Single-pass type I membrane protein</topology>
    </subcellularLocation>
    <subcellularLocation>
        <location evidence="1">Endoplasmic reticulum membrane</location>
        <topology evidence="1">Single-pass type I membrane protein</topology>
    </subcellularLocation>
    <subcellularLocation>
        <location evidence="7">Endosome</location>
        <location evidence="7">Multivesicular body membrane</location>
        <topology evidence="7">Single-pass type I membrane protein</topology>
    </subcellularLocation>
    <subcellularLocation>
        <location evidence="5">Golgi apparatus</location>
        <location evidence="5">trans-Golgi network membrane</location>
        <topology evidence="5">Single-pass type I membrane protein</topology>
    </subcellularLocation>
    <subcellularLocation>
        <location evidence="6">Recycling endosome membrane</location>
        <topology evidence="6">Single-pass type I membrane protein</topology>
    </subcellularLocation>
</comment>
<dbReference type="Gene3D" id="2.120.10.30">
    <property type="entry name" value="TolB, C-terminal domain"/>
    <property type="match status" value="1"/>
</dbReference>
<dbReference type="GO" id="GO:0006892">
    <property type="term" value="P:post-Golgi vesicle-mediated transport"/>
    <property type="evidence" value="ECO:0007669"/>
    <property type="project" value="TreeGrafter"/>
</dbReference>
<protein>
    <recommendedName>
        <fullName evidence="9">Sortilin-related receptor</fullName>
    </recommendedName>
    <alternativeName>
        <fullName evidence="26">Low-density lipoprotein receptor relative with 11 ligand-binding repeats</fullName>
    </alternativeName>
    <alternativeName>
        <fullName evidence="27">Sorting protein-related receptor containing LDLR class A repeats</fullName>
    </alternativeName>
</protein>
<dbReference type="InterPro" id="IPR023415">
    <property type="entry name" value="LDLR_class-A_CS"/>
</dbReference>
<feature type="repeat" description="LDL-receptor class B" evidence="29">
    <location>
        <begin position="790"/>
        <end position="833"/>
    </location>
</feature>
<proteinExistence type="inferred from homology"/>
<reference evidence="33" key="2">
    <citation type="submission" date="2022-10" db="EMBL/GenBank/DDBJ databases">
        <authorList>
            <consortium name="ENA_rothamsted_submissions"/>
            <consortium name="culmorum"/>
            <person name="King R."/>
        </authorList>
    </citation>
    <scope>NUCLEOTIDE SEQUENCE</scope>
</reference>
<dbReference type="InterPro" id="IPR031778">
    <property type="entry name" value="Sortilin_N"/>
</dbReference>
<feature type="disulfide bond" evidence="28">
    <location>
        <begin position="1472"/>
        <end position="1487"/>
    </location>
</feature>
<keyword evidence="34" id="KW-1185">Reference proteome</keyword>
<feature type="disulfide bond" evidence="28">
    <location>
        <begin position="1377"/>
        <end position="1392"/>
    </location>
</feature>
<evidence type="ECO:0000256" key="8">
    <source>
        <dbReference type="ARBA" id="ARBA00007041"/>
    </source>
</evidence>
<dbReference type="SUPFAM" id="SSF110296">
    <property type="entry name" value="Oligoxyloglucan reducing end-specific cellobiohydrolase"/>
    <property type="match status" value="1"/>
</dbReference>
<dbReference type="OrthoDB" id="443634at2759"/>
<dbReference type="EMBL" id="OU893350">
    <property type="protein sequence ID" value="CAH0755422.1"/>
    <property type="molecule type" value="Genomic_DNA"/>
</dbReference>
<dbReference type="Proteomes" id="UP001153714">
    <property type="component" value="Chromosome 19"/>
</dbReference>
<dbReference type="Gene3D" id="2.130.10.10">
    <property type="entry name" value="YVTN repeat-like/Quinoprotein amine dehydrogenase"/>
    <property type="match status" value="1"/>
</dbReference>
<feature type="disulfide bond" evidence="28">
    <location>
        <begin position="1170"/>
        <end position="1185"/>
    </location>
</feature>
<dbReference type="SUPFAM" id="SSF63825">
    <property type="entry name" value="YWTD domain"/>
    <property type="match status" value="1"/>
</dbReference>
<dbReference type="Gene3D" id="2.10.70.80">
    <property type="match status" value="1"/>
</dbReference>
<evidence type="ECO:0000256" key="23">
    <source>
        <dbReference type="ARBA" id="ARBA00023170"/>
    </source>
</evidence>
<keyword evidence="14 31" id="KW-0812">Transmembrane</keyword>
<dbReference type="InterPro" id="IPR003961">
    <property type="entry name" value="FN3_dom"/>
</dbReference>
<dbReference type="PROSITE" id="PS51120">
    <property type="entry name" value="LDLRB"/>
    <property type="match status" value="3"/>
</dbReference>
<reference evidence="33" key="1">
    <citation type="submission" date="2021-12" db="EMBL/GenBank/DDBJ databases">
        <authorList>
            <person name="King R."/>
        </authorList>
    </citation>
    <scope>NUCLEOTIDE SEQUENCE</scope>
</reference>
<dbReference type="GO" id="GO:0030658">
    <property type="term" value="C:transport vesicle membrane"/>
    <property type="evidence" value="ECO:0007669"/>
    <property type="project" value="UniProtKB-SubCell"/>
</dbReference>
<feature type="region of interest" description="Disordered" evidence="30">
    <location>
        <begin position="54"/>
        <end position="75"/>
    </location>
</feature>
<evidence type="ECO:0000256" key="18">
    <source>
        <dbReference type="ARBA" id="ARBA00022824"/>
    </source>
</evidence>
<evidence type="ECO:0000256" key="19">
    <source>
        <dbReference type="ARBA" id="ARBA00022989"/>
    </source>
</evidence>
<dbReference type="FunFam" id="4.10.400.10:FF:000011">
    <property type="entry name" value="Low-density lipoprotein receptor-related protein 1"/>
    <property type="match status" value="2"/>
</dbReference>
<dbReference type="FunFam" id="2.120.10.30:FF:000241">
    <property type="entry name" value="Low-density lipoprotein receptor-related protein 6"/>
    <property type="match status" value="1"/>
</dbReference>
<dbReference type="Pfam" id="PF00057">
    <property type="entry name" value="Ldl_recept_a"/>
    <property type="match status" value="9"/>
</dbReference>
<feature type="disulfide bond" evidence="28">
    <location>
        <begin position="1112"/>
        <end position="1124"/>
    </location>
</feature>
<dbReference type="SUPFAM" id="SSF57424">
    <property type="entry name" value="LDL receptor-like module"/>
    <property type="match status" value="9"/>
</dbReference>
<dbReference type="GO" id="GO:0055038">
    <property type="term" value="C:recycling endosome membrane"/>
    <property type="evidence" value="ECO:0007669"/>
    <property type="project" value="UniProtKB-SubCell"/>
</dbReference>
<evidence type="ECO:0000256" key="30">
    <source>
        <dbReference type="SAM" id="MobiDB-lite"/>
    </source>
</evidence>
<dbReference type="PANTHER" id="PTHR12106:SF27">
    <property type="entry name" value="SORTILIN-RELATED RECEPTOR"/>
    <property type="match status" value="1"/>
</dbReference>
<keyword evidence="18" id="KW-0256">Endoplasmic reticulum</keyword>
<dbReference type="SMART" id="SM00135">
    <property type="entry name" value="LY"/>
    <property type="match status" value="5"/>
</dbReference>
<dbReference type="SMART" id="SM00181">
    <property type="entry name" value="EGF"/>
    <property type="match status" value="3"/>
</dbReference>
<dbReference type="InterPro" id="IPR013783">
    <property type="entry name" value="Ig-like_fold"/>
</dbReference>
<evidence type="ECO:0000313" key="33">
    <source>
        <dbReference type="EMBL" id="CAH0755422.1"/>
    </source>
</evidence>
<evidence type="ECO:0000256" key="24">
    <source>
        <dbReference type="ARBA" id="ARBA00023180"/>
    </source>
</evidence>